<keyword evidence="10" id="KW-1185">Reference proteome</keyword>
<protein>
    <recommendedName>
        <fullName evidence="6">C-C motif chemokine</fullName>
    </recommendedName>
</protein>
<dbReference type="InterPro" id="IPR039809">
    <property type="entry name" value="Chemokine_b/g/d"/>
</dbReference>
<comment type="similarity">
    <text evidence="1 6">Belongs to the intercrine beta (chemokine CC) family.</text>
</comment>
<dbReference type="SMART" id="SM00199">
    <property type="entry name" value="SCY"/>
    <property type="match status" value="1"/>
</dbReference>
<comment type="subcellular location">
    <subcellularLocation>
        <location evidence="6">Secreted</location>
    </subcellularLocation>
</comment>
<evidence type="ECO:0000256" key="4">
    <source>
        <dbReference type="ARBA" id="ARBA00022729"/>
    </source>
</evidence>
<evidence type="ECO:0000256" key="2">
    <source>
        <dbReference type="ARBA" id="ARBA00022500"/>
    </source>
</evidence>
<sequence length="412" mass="44387">MRVPHQGSLGAKNSRLVLWETALEKSQQGRQEGGVVLPWRDPVPLGMGAAWTPPQKAFSPSQVSQATGMCGGGLQPTSCQQLEEELWDLSRLGEGGFGQLGRAKPPGEVPVWPLLFPSLSQPRMSQPVPSPKKKQQQEPRIFLLQLDRGCFPMAFWDSGTGVGHRPPCWEARRWDTDICSTPMDTGLLLPDVVSTGSGSGCQHPAGLLDAVLPYVPCNPPGNWGVEPNSGSNPPISPNARGRSLENPNPIRVWEKFFLLGRGRESPTLCALGHGQEPGPPPVYATTGPTGSSPIKAAPSQAGGSTEQPAALLQPRMAKAAGAFCVLLLLITLCYENLAQRAPAVPDKCCFNFQTRRIKRDNVVSCYATSPECPHQAVIFKVKSGKEICAQAGRAWVKRYQQSFPVSSFSIPS</sequence>
<dbReference type="Ensembl" id="ENSAPLT00000026310.1">
    <property type="protein sequence ID" value="ENSAPLP00000027930.1"/>
    <property type="gene ID" value="ENSAPLG00000021360.1"/>
</dbReference>
<dbReference type="CDD" id="cd00272">
    <property type="entry name" value="Chemokine_CC"/>
    <property type="match status" value="1"/>
</dbReference>
<dbReference type="GO" id="GO:0048245">
    <property type="term" value="P:eosinophil chemotaxis"/>
    <property type="evidence" value="ECO:0007669"/>
    <property type="project" value="TreeGrafter"/>
</dbReference>
<dbReference type="PANTHER" id="PTHR12015:SF103">
    <property type="entry name" value="C-C MOTIF CHEMOKINE 4-RELATED"/>
    <property type="match status" value="1"/>
</dbReference>
<dbReference type="GO" id="GO:0005615">
    <property type="term" value="C:extracellular space"/>
    <property type="evidence" value="ECO:0007669"/>
    <property type="project" value="UniProtKB-KW"/>
</dbReference>
<organism evidence="9 10">
    <name type="scientific">Anas platyrhynchos platyrhynchos</name>
    <name type="common">Northern mallard</name>
    <dbReference type="NCBI Taxonomy" id="8840"/>
    <lineage>
        <taxon>Eukaryota</taxon>
        <taxon>Metazoa</taxon>
        <taxon>Chordata</taxon>
        <taxon>Craniata</taxon>
        <taxon>Vertebrata</taxon>
        <taxon>Euteleostomi</taxon>
        <taxon>Archelosauria</taxon>
        <taxon>Archosauria</taxon>
        <taxon>Dinosauria</taxon>
        <taxon>Saurischia</taxon>
        <taxon>Theropoda</taxon>
        <taxon>Coelurosauria</taxon>
        <taxon>Aves</taxon>
        <taxon>Neognathae</taxon>
        <taxon>Galloanserae</taxon>
        <taxon>Anseriformes</taxon>
        <taxon>Anatidae</taxon>
        <taxon>Anatinae</taxon>
        <taxon>Anas</taxon>
    </lineage>
</organism>
<evidence type="ECO:0000256" key="5">
    <source>
        <dbReference type="ARBA" id="ARBA00023157"/>
    </source>
</evidence>
<reference evidence="9" key="3">
    <citation type="submission" date="2025-09" db="UniProtKB">
        <authorList>
            <consortium name="Ensembl"/>
        </authorList>
    </citation>
    <scope>IDENTIFICATION</scope>
</reference>
<dbReference type="GO" id="GO:0008009">
    <property type="term" value="F:chemokine activity"/>
    <property type="evidence" value="ECO:0007669"/>
    <property type="project" value="InterPro"/>
</dbReference>
<dbReference type="GO" id="GO:0006954">
    <property type="term" value="P:inflammatory response"/>
    <property type="evidence" value="ECO:0007669"/>
    <property type="project" value="TreeGrafter"/>
</dbReference>
<dbReference type="Proteomes" id="UP000016666">
    <property type="component" value="Chromosome 20"/>
</dbReference>
<evidence type="ECO:0000256" key="7">
    <source>
        <dbReference type="SAM" id="MobiDB-lite"/>
    </source>
</evidence>
<feature type="domain" description="Chemokine interleukin-8-like" evidence="8">
    <location>
        <begin position="345"/>
        <end position="403"/>
    </location>
</feature>
<dbReference type="GO" id="GO:0030335">
    <property type="term" value="P:positive regulation of cell migration"/>
    <property type="evidence" value="ECO:0007669"/>
    <property type="project" value="TreeGrafter"/>
</dbReference>
<dbReference type="GO" id="GO:0061844">
    <property type="term" value="P:antimicrobial humoral immune response mediated by antimicrobial peptide"/>
    <property type="evidence" value="ECO:0007669"/>
    <property type="project" value="TreeGrafter"/>
</dbReference>
<dbReference type="SUPFAM" id="SSF54117">
    <property type="entry name" value="Interleukin 8-like chemokines"/>
    <property type="match status" value="1"/>
</dbReference>
<dbReference type="InterPro" id="IPR036048">
    <property type="entry name" value="Interleukin_8-like_sf"/>
</dbReference>
<evidence type="ECO:0000256" key="3">
    <source>
        <dbReference type="ARBA" id="ARBA00022514"/>
    </source>
</evidence>
<feature type="compositionally biased region" description="Polar residues" evidence="7">
    <location>
        <begin position="58"/>
        <end position="67"/>
    </location>
</feature>
<evidence type="ECO:0000256" key="1">
    <source>
        <dbReference type="ARBA" id="ARBA00010868"/>
    </source>
</evidence>
<keyword evidence="5" id="KW-1015">Disulfide bond</keyword>
<dbReference type="InterPro" id="IPR000827">
    <property type="entry name" value="Chemokine_CC_CS"/>
</dbReference>
<feature type="region of interest" description="Disordered" evidence="7">
    <location>
        <begin position="47"/>
        <end position="69"/>
    </location>
</feature>
<dbReference type="GeneTree" id="ENSGT01030000235390"/>
<proteinExistence type="inferred from homology"/>
<dbReference type="GO" id="GO:0048020">
    <property type="term" value="F:CCR chemokine receptor binding"/>
    <property type="evidence" value="ECO:0007669"/>
    <property type="project" value="TreeGrafter"/>
</dbReference>
<evidence type="ECO:0000313" key="10">
    <source>
        <dbReference type="Proteomes" id="UP000016666"/>
    </source>
</evidence>
<dbReference type="PANTHER" id="PTHR12015">
    <property type="entry name" value="SMALL INDUCIBLE CYTOKINE A"/>
    <property type="match status" value="1"/>
</dbReference>
<accession>A0A493TQR8</accession>
<keyword evidence="2 6" id="KW-0145">Chemotaxis</keyword>
<keyword evidence="4" id="KW-0732">Signal</keyword>
<name>A0A493TQR8_ANAPP</name>
<dbReference type="InterPro" id="IPR001811">
    <property type="entry name" value="Chemokine_IL8-like_dom"/>
</dbReference>
<evidence type="ECO:0000259" key="8">
    <source>
        <dbReference type="SMART" id="SM00199"/>
    </source>
</evidence>
<dbReference type="AlphaFoldDB" id="A0A493TQR8"/>
<keyword evidence="6" id="KW-0964">Secreted</keyword>
<feature type="region of interest" description="Disordered" evidence="7">
    <location>
        <begin position="225"/>
        <end position="244"/>
    </location>
</feature>
<dbReference type="GO" id="GO:0070098">
    <property type="term" value="P:chemokine-mediated signaling pathway"/>
    <property type="evidence" value="ECO:0007669"/>
    <property type="project" value="TreeGrafter"/>
</dbReference>
<dbReference type="Pfam" id="PF00048">
    <property type="entry name" value="IL8"/>
    <property type="match status" value="1"/>
</dbReference>
<reference evidence="9 10" key="1">
    <citation type="submission" date="2017-10" db="EMBL/GenBank/DDBJ databases">
        <title>A new Pekin duck reference genome.</title>
        <authorList>
            <person name="Hou Z.-C."/>
            <person name="Zhou Z.-K."/>
            <person name="Zhu F."/>
            <person name="Hou S.-S."/>
        </authorList>
    </citation>
    <scope>NUCLEOTIDE SEQUENCE [LARGE SCALE GENOMIC DNA]</scope>
</reference>
<dbReference type="Gene3D" id="2.40.50.40">
    <property type="match status" value="1"/>
</dbReference>
<dbReference type="PROSITE" id="PS00472">
    <property type="entry name" value="SMALL_CYTOKINES_CC"/>
    <property type="match status" value="1"/>
</dbReference>
<keyword evidence="3 6" id="KW-0202">Cytokine</keyword>
<feature type="region of interest" description="Disordered" evidence="7">
    <location>
        <begin position="272"/>
        <end position="302"/>
    </location>
</feature>
<reference evidence="9" key="2">
    <citation type="submission" date="2025-08" db="UniProtKB">
        <authorList>
            <consortium name="Ensembl"/>
        </authorList>
    </citation>
    <scope>IDENTIFICATION</scope>
</reference>
<evidence type="ECO:0000256" key="6">
    <source>
        <dbReference type="RuleBase" id="RU361150"/>
    </source>
</evidence>
<evidence type="ECO:0000313" key="9">
    <source>
        <dbReference type="Ensembl" id="ENSAPLP00000027930.1"/>
    </source>
</evidence>